<keyword evidence="2" id="KW-1185">Reference proteome</keyword>
<gene>
    <name evidence="1" type="ORF">CR513_03586</name>
</gene>
<reference evidence="1" key="1">
    <citation type="submission" date="2018-05" db="EMBL/GenBank/DDBJ databases">
        <title>Draft genome of Mucuna pruriens seed.</title>
        <authorList>
            <person name="Nnadi N.E."/>
            <person name="Vos R."/>
            <person name="Hasami M.H."/>
            <person name="Devisetty U.K."/>
            <person name="Aguiy J.C."/>
        </authorList>
    </citation>
    <scope>NUCLEOTIDE SEQUENCE [LARGE SCALE GENOMIC DNA]</scope>
    <source>
        <strain evidence="1">JCA_2017</strain>
    </source>
</reference>
<name>A0A371I9N1_MUCPR</name>
<dbReference type="EMBL" id="QJKJ01000594">
    <property type="protein sequence ID" value="RDY11705.1"/>
    <property type="molecule type" value="Genomic_DNA"/>
</dbReference>
<dbReference type="Proteomes" id="UP000257109">
    <property type="component" value="Unassembled WGS sequence"/>
</dbReference>
<comment type="caution">
    <text evidence="1">The sequence shown here is derived from an EMBL/GenBank/DDBJ whole genome shotgun (WGS) entry which is preliminary data.</text>
</comment>
<feature type="non-terminal residue" evidence="1">
    <location>
        <position position="1"/>
    </location>
</feature>
<accession>A0A371I9N1</accession>
<organism evidence="1 2">
    <name type="scientific">Mucuna pruriens</name>
    <name type="common">Velvet bean</name>
    <name type="synonym">Dolichos pruriens</name>
    <dbReference type="NCBI Taxonomy" id="157652"/>
    <lineage>
        <taxon>Eukaryota</taxon>
        <taxon>Viridiplantae</taxon>
        <taxon>Streptophyta</taxon>
        <taxon>Embryophyta</taxon>
        <taxon>Tracheophyta</taxon>
        <taxon>Spermatophyta</taxon>
        <taxon>Magnoliopsida</taxon>
        <taxon>eudicotyledons</taxon>
        <taxon>Gunneridae</taxon>
        <taxon>Pentapetalae</taxon>
        <taxon>rosids</taxon>
        <taxon>fabids</taxon>
        <taxon>Fabales</taxon>
        <taxon>Fabaceae</taxon>
        <taxon>Papilionoideae</taxon>
        <taxon>50 kb inversion clade</taxon>
        <taxon>NPAAA clade</taxon>
        <taxon>indigoferoid/millettioid clade</taxon>
        <taxon>Phaseoleae</taxon>
        <taxon>Mucuna</taxon>
    </lineage>
</organism>
<dbReference type="AlphaFoldDB" id="A0A371I9N1"/>
<proteinExistence type="predicted"/>
<evidence type="ECO:0000313" key="2">
    <source>
        <dbReference type="Proteomes" id="UP000257109"/>
    </source>
</evidence>
<protein>
    <submittedName>
        <fullName evidence="1">Uncharacterized protein</fullName>
    </submittedName>
</protein>
<evidence type="ECO:0000313" key="1">
    <source>
        <dbReference type="EMBL" id="RDY11705.1"/>
    </source>
</evidence>
<dbReference type="OrthoDB" id="1637540at2759"/>
<sequence>MLSNARDQRRKWTPNYEGSFVVKHTFFGGALILADSDGQELKHLVNTDVFNKEGTRKVDPRVTKMEELVPLDTRESTINLQLKALG</sequence>